<evidence type="ECO:0000256" key="11">
    <source>
        <dbReference type="PIRNR" id="PIRNR000447"/>
    </source>
</evidence>
<organism evidence="14 15">
    <name type="scientific">Hydrogenophaga laconesensis</name>
    <dbReference type="NCBI Taxonomy" id="1805971"/>
    <lineage>
        <taxon>Bacteria</taxon>
        <taxon>Pseudomonadati</taxon>
        <taxon>Pseudomonadota</taxon>
        <taxon>Betaproteobacteria</taxon>
        <taxon>Burkholderiales</taxon>
        <taxon>Comamonadaceae</taxon>
        <taxon>Hydrogenophaga</taxon>
    </lineage>
</organism>
<evidence type="ECO:0000256" key="12">
    <source>
        <dbReference type="RuleBase" id="RU003694"/>
    </source>
</evidence>
<evidence type="ECO:0000256" key="3">
    <source>
        <dbReference type="ARBA" id="ARBA00012356"/>
    </source>
</evidence>
<comment type="similarity">
    <text evidence="2 11 12">Belongs to the thiolase-like superfamily. Beta-ketoacyl-ACP synthases family.</text>
</comment>
<reference evidence="14 15" key="1">
    <citation type="submission" date="2023-07" db="EMBL/GenBank/DDBJ databases">
        <title>Sorghum-associated microbial communities from plants grown in Nebraska, USA.</title>
        <authorList>
            <person name="Schachtman D."/>
        </authorList>
    </citation>
    <scope>NUCLEOTIDE SEQUENCE [LARGE SCALE GENOMIC DNA]</scope>
    <source>
        <strain evidence="14 15">BE240</strain>
    </source>
</reference>
<keyword evidence="5 11" id="KW-0444">Lipid biosynthesis</keyword>
<dbReference type="InterPro" id="IPR018201">
    <property type="entry name" value="Ketoacyl_synth_AS"/>
</dbReference>
<dbReference type="PROSITE" id="PS00606">
    <property type="entry name" value="KS3_1"/>
    <property type="match status" value="1"/>
</dbReference>
<dbReference type="GO" id="GO:0004315">
    <property type="term" value="F:3-oxoacyl-[acyl-carrier-protein] synthase activity"/>
    <property type="evidence" value="ECO:0007669"/>
    <property type="project" value="UniProtKB-EC"/>
</dbReference>
<evidence type="ECO:0000256" key="4">
    <source>
        <dbReference type="ARBA" id="ARBA00014657"/>
    </source>
</evidence>
<keyword evidence="7" id="KW-0276">Fatty acid metabolism</keyword>
<evidence type="ECO:0000256" key="7">
    <source>
        <dbReference type="ARBA" id="ARBA00022832"/>
    </source>
</evidence>
<comment type="pathway">
    <text evidence="1 11">Lipid metabolism; fatty acid biosynthesis.</text>
</comment>
<dbReference type="PANTHER" id="PTHR11712">
    <property type="entry name" value="POLYKETIDE SYNTHASE-RELATED"/>
    <property type="match status" value="1"/>
</dbReference>
<evidence type="ECO:0000256" key="5">
    <source>
        <dbReference type="ARBA" id="ARBA00022516"/>
    </source>
</evidence>
<dbReference type="EMBL" id="JAVDWE010000006">
    <property type="protein sequence ID" value="MDR7094821.1"/>
    <property type="molecule type" value="Genomic_DNA"/>
</dbReference>
<dbReference type="InterPro" id="IPR016039">
    <property type="entry name" value="Thiolase-like"/>
</dbReference>
<keyword evidence="15" id="KW-1185">Reference proteome</keyword>
<dbReference type="RefSeq" id="WP_204733719.1">
    <property type="nucleotide sequence ID" value="NZ_JAVDWE010000006.1"/>
</dbReference>
<evidence type="ECO:0000256" key="1">
    <source>
        <dbReference type="ARBA" id="ARBA00005194"/>
    </source>
</evidence>
<sequence>MSRRRVVVTGLGCVSPVGNTVADSWANLLAGQSGIDFITKFDASNFACKFAGEVKGFNLEEYITAKEARTMDTFIHYGVAASMQAVADSGLPTGEHLGDEQATRIGCVIGSGIGGLPLIEETHTELLNRGPRRITPFFVPASIINMISGHVSMKYGFKGPNIAIVTACTTGLHCIGEAGRMIEYGDADVMIAGGAEATVSPLGIGGFAAMRALSTRNDDPKTASRPWDKDRDGFVLGEGAGVMVLEEYEHAKARGAKIYAELGGFGMSADAGHMTAPNMDGPRRAMLSALRNAGVNPDQVDYLNAHGTSTPLGDINESNAIKAALGDHARNMVVSSSKSMTGHLLGGAGGIESVFTVLALHHQKVPPTINIFNQDPECDLDYCANTARDAKINVALKNNFGFGGTNGTLVFKRA</sequence>
<dbReference type="InterPro" id="IPR017568">
    <property type="entry name" value="3-oxoacyl-ACP_synth-2"/>
</dbReference>
<dbReference type="InterPro" id="IPR000794">
    <property type="entry name" value="Beta-ketoacyl_synthase"/>
</dbReference>
<keyword evidence="6 11" id="KW-0808">Transferase</keyword>
<keyword evidence="10 11" id="KW-0012">Acyltransferase</keyword>
<name>A0ABU1VBG4_9BURK</name>
<dbReference type="PROSITE" id="PS52004">
    <property type="entry name" value="KS3_2"/>
    <property type="match status" value="1"/>
</dbReference>
<evidence type="ECO:0000256" key="2">
    <source>
        <dbReference type="ARBA" id="ARBA00008467"/>
    </source>
</evidence>
<dbReference type="NCBIfam" id="NF004970">
    <property type="entry name" value="PRK06333.1"/>
    <property type="match status" value="1"/>
</dbReference>
<dbReference type="EC" id="2.3.1.179" evidence="3 11"/>
<dbReference type="NCBIfam" id="TIGR03150">
    <property type="entry name" value="fabF"/>
    <property type="match status" value="1"/>
</dbReference>
<keyword evidence="8" id="KW-0443">Lipid metabolism</keyword>
<dbReference type="InterPro" id="IPR014031">
    <property type="entry name" value="Ketoacyl_synth_C"/>
</dbReference>
<dbReference type="NCBIfam" id="NF005589">
    <property type="entry name" value="PRK07314.1"/>
    <property type="match status" value="1"/>
</dbReference>
<comment type="caution">
    <text evidence="14">The sequence shown here is derived from an EMBL/GenBank/DDBJ whole genome shotgun (WGS) entry which is preliminary data.</text>
</comment>
<evidence type="ECO:0000313" key="14">
    <source>
        <dbReference type="EMBL" id="MDR7094821.1"/>
    </source>
</evidence>
<dbReference type="Pfam" id="PF00109">
    <property type="entry name" value="ketoacyl-synt"/>
    <property type="match status" value="1"/>
</dbReference>
<evidence type="ECO:0000313" key="15">
    <source>
        <dbReference type="Proteomes" id="UP001265550"/>
    </source>
</evidence>
<dbReference type="SUPFAM" id="SSF53901">
    <property type="entry name" value="Thiolase-like"/>
    <property type="match status" value="2"/>
</dbReference>
<evidence type="ECO:0000256" key="6">
    <source>
        <dbReference type="ARBA" id="ARBA00022679"/>
    </source>
</evidence>
<dbReference type="Proteomes" id="UP001265550">
    <property type="component" value="Unassembled WGS sequence"/>
</dbReference>
<comment type="catalytic activity">
    <reaction evidence="11">
        <text>(9Z)-hexadecenoyl-[ACP] + malonyl-[ACP] + H(+) = 3-oxo-(11Z)-octadecenoyl-[ACP] + holo-[ACP] + CO2</text>
        <dbReference type="Rhea" id="RHEA:55040"/>
        <dbReference type="Rhea" id="RHEA-COMP:9623"/>
        <dbReference type="Rhea" id="RHEA-COMP:9685"/>
        <dbReference type="Rhea" id="RHEA-COMP:10800"/>
        <dbReference type="Rhea" id="RHEA-COMP:14074"/>
        <dbReference type="ChEBI" id="CHEBI:15378"/>
        <dbReference type="ChEBI" id="CHEBI:16526"/>
        <dbReference type="ChEBI" id="CHEBI:64479"/>
        <dbReference type="ChEBI" id="CHEBI:78449"/>
        <dbReference type="ChEBI" id="CHEBI:83989"/>
        <dbReference type="ChEBI" id="CHEBI:138538"/>
        <dbReference type="EC" id="2.3.1.179"/>
    </reaction>
</comment>
<evidence type="ECO:0000256" key="10">
    <source>
        <dbReference type="ARBA" id="ARBA00023315"/>
    </source>
</evidence>
<evidence type="ECO:0000256" key="8">
    <source>
        <dbReference type="ARBA" id="ARBA00023098"/>
    </source>
</evidence>
<gene>
    <name evidence="14" type="ORF">J2X09_002564</name>
</gene>
<dbReference type="CDD" id="cd00834">
    <property type="entry name" value="KAS_I_II"/>
    <property type="match status" value="1"/>
</dbReference>
<dbReference type="Gene3D" id="3.40.47.10">
    <property type="match status" value="1"/>
</dbReference>
<evidence type="ECO:0000256" key="9">
    <source>
        <dbReference type="ARBA" id="ARBA00023160"/>
    </source>
</evidence>
<dbReference type="InterPro" id="IPR020841">
    <property type="entry name" value="PKS_Beta-ketoAc_synthase_dom"/>
</dbReference>
<dbReference type="SMART" id="SM00825">
    <property type="entry name" value="PKS_KS"/>
    <property type="match status" value="1"/>
</dbReference>
<protein>
    <recommendedName>
        <fullName evidence="4 11">3-oxoacyl-[acyl-carrier-protein] synthase 2</fullName>
        <ecNumber evidence="3 11">2.3.1.179</ecNumber>
    </recommendedName>
</protein>
<accession>A0ABU1VBG4</accession>
<comment type="catalytic activity">
    <reaction evidence="11">
        <text>a fatty acyl-[ACP] + malonyl-[ACP] + H(+) = a 3-oxoacyl-[ACP] + holo-[ACP] + CO2</text>
        <dbReference type="Rhea" id="RHEA:22836"/>
        <dbReference type="Rhea" id="RHEA-COMP:9623"/>
        <dbReference type="Rhea" id="RHEA-COMP:9685"/>
        <dbReference type="Rhea" id="RHEA-COMP:9916"/>
        <dbReference type="Rhea" id="RHEA-COMP:14125"/>
        <dbReference type="ChEBI" id="CHEBI:15378"/>
        <dbReference type="ChEBI" id="CHEBI:16526"/>
        <dbReference type="ChEBI" id="CHEBI:64479"/>
        <dbReference type="ChEBI" id="CHEBI:78449"/>
        <dbReference type="ChEBI" id="CHEBI:78776"/>
        <dbReference type="ChEBI" id="CHEBI:138651"/>
    </reaction>
</comment>
<dbReference type="PANTHER" id="PTHR11712:SF336">
    <property type="entry name" value="3-OXOACYL-[ACYL-CARRIER-PROTEIN] SYNTHASE, MITOCHONDRIAL"/>
    <property type="match status" value="1"/>
</dbReference>
<dbReference type="Pfam" id="PF02801">
    <property type="entry name" value="Ketoacyl-synt_C"/>
    <property type="match status" value="1"/>
</dbReference>
<keyword evidence="9 11" id="KW-0275">Fatty acid biosynthesis</keyword>
<dbReference type="PIRSF" id="PIRSF000447">
    <property type="entry name" value="KAS_II"/>
    <property type="match status" value="1"/>
</dbReference>
<comment type="function">
    <text evidence="11">Involved in the type II fatty acid elongation cycle. Catalyzes the elongation of a wide range of acyl-ACP by the addition of two carbons from malonyl-ACP to an acyl acceptor. Can efficiently catalyze the conversion of palmitoleoyl-ACP (cis-hexadec-9-enoyl-ACP) to cis-vaccenoyl-ACP (cis-octadec-11-enoyl-ACP), an essential step in the thermal regulation of fatty acid composition.</text>
</comment>
<proteinExistence type="inferred from homology"/>
<feature type="domain" description="Ketosynthase family 3 (KS3)" evidence="13">
    <location>
        <begin position="3"/>
        <end position="413"/>
    </location>
</feature>
<dbReference type="InterPro" id="IPR014030">
    <property type="entry name" value="Ketoacyl_synth_N"/>
</dbReference>
<evidence type="ECO:0000259" key="13">
    <source>
        <dbReference type="PROSITE" id="PS52004"/>
    </source>
</evidence>